<comment type="caution">
    <text evidence="1">The sequence shown here is derived from an EMBL/GenBank/DDBJ whole genome shotgun (WGS) entry which is preliminary data.</text>
</comment>
<sequence>MPCRSGGRTLDRLQIVTADKGYDWDDLREEIRDADVRPVIKHWEFYPLDIPGTTVFCWNLSTKLLLFSRGFLRSTIERERLQIPLNLKVTQQLLC</sequence>
<dbReference type="Proteomes" id="UP001501729">
    <property type="component" value="Unassembled WGS sequence"/>
</dbReference>
<evidence type="ECO:0008006" key="3">
    <source>
        <dbReference type="Google" id="ProtNLM"/>
    </source>
</evidence>
<dbReference type="AlphaFoldDB" id="A0AAV3UQQ3"/>
<gene>
    <name evidence="1" type="ORF">GCM10025751_54000</name>
</gene>
<name>A0AAV3UQQ3_9EURY</name>
<organism evidence="1 2">
    <name type="scientific">Haladaptatus pallidirubidus</name>
    <dbReference type="NCBI Taxonomy" id="1008152"/>
    <lineage>
        <taxon>Archaea</taxon>
        <taxon>Methanobacteriati</taxon>
        <taxon>Methanobacteriota</taxon>
        <taxon>Stenosarchaea group</taxon>
        <taxon>Halobacteria</taxon>
        <taxon>Halobacteriales</taxon>
        <taxon>Haladaptataceae</taxon>
        <taxon>Haladaptatus</taxon>
    </lineage>
</organism>
<accession>A0AAV3UQQ3</accession>
<evidence type="ECO:0000313" key="1">
    <source>
        <dbReference type="EMBL" id="GAA5064422.1"/>
    </source>
</evidence>
<evidence type="ECO:0000313" key="2">
    <source>
        <dbReference type="Proteomes" id="UP001501729"/>
    </source>
</evidence>
<proteinExistence type="predicted"/>
<reference evidence="1 2" key="1">
    <citation type="journal article" date="2019" name="Int. J. Syst. Evol. Microbiol.">
        <title>The Global Catalogue of Microorganisms (GCM) 10K type strain sequencing project: providing services to taxonomists for standard genome sequencing and annotation.</title>
        <authorList>
            <consortium name="The Broad Institute Genomics Platform"/>
            <consortium name="The Broad Institute Genome Sequencing Center for Infectious Disease"/>
            <person name="Wu L."/>
            <person name="Ma J."/>
        </authorList>
    </citation>
    <scope>NUCLEOTIDE SEQUENCE [LARGE SCALE GENOMIC DNA]</scope>
    <source>
        <strain evidence="1 2">JCM 17504</strain>
    </source>
</reference>
<protein>
    <recommendedName>
        <fullName evidence="3">Transposase DDE domain-containing protein</fullName>
    </recommendedName>
</protein>
<dbReference type="EMBL" id="BAABKX010000030">
    <property type="protein sequence ID" value="GAA5064422.1"/>
    <property type="molecule type" value="Genomic_DNA"/>
</dbReference>
<keyword evidence="2" id="KW-1185">Reference proteome</keyword>